<dbReference type="OrthoDB" id="5514064at2"/>
<proteinExistence type="predicted"/>
<dbReference type="Pfam" id="PF13577">
    <property type="entry name" value="SnoaL_4"/>
    <property type="match status" value="1"/>
</dbReference>
<dbReference type="InterPro" id="IPR032710">
    <property type="entry name" value="NTF2-like_dom_sf"/>
</dbReference>
<evidence type="ECO:0000313" key="3">
    <source>
        <dbReference type="Proteomes" id="UP000067626"/>
    </source>
</evidence>
<keyword evidence="3" id="KW-1185">Reference proteome</keyword>
<dbReference type="InterPro" id="IPR037401">
    <property type="entry name" value="SnoaL-like"/>
</dbReference>
<reference evidence="2 3" key="1">
    <citation type="submission" date="2015-07" db="EMBL/GenBank/DDBJ databases">
        <title>Genome analysis of myxobacterium Chondromyces crocatus Cm c5 reveals a high potential for natural compound synthesis and the genetic basis for the loss of fruiting body formation.</title>
        <authorList>
            <person name="Zaburannyi N."/>
            <person name="Bunk B."/>
            <person name="Maier J."/>
            <person name="Overmann J."/>
            <person name="Mueller R."/>
        </authorList>
    </citation>
    <scope>NUCLEOTIDE SEQUENCE [LARGE SCALE GENOMIC DNA]</scope>
    <source>
        <strain evidence="2 3">Cm c5</strain>
    </source>
</reference>
<evidence type="ECO:0000313" key="2">
    <source>
        <dbReference type="EMBL" id="AKT39338.1"/>
    </source>
</evidence>
<dbReference type="Proteomes" id="UP000067626">
    <property type="component" value="Chromosome"/>
</dbReference>
<dbReference type="RefSeq" id="WP_050431447.1">
    <property type="nucleotide sequence ID" value="NZ_CP012159.1"/>
</dbReference>
<protein>
    <recommendedName>
        <fullName evidence="1">SnoaL-like domain-containing protein</fullName>
    </recommendedName>
</protein>
<dbReference type="Gene3D" id="3.10.450.50">
    <property type="match status" value="1"/>
</dbReference>
<gene>
    <name evidence="2" type="ORF">CMC5_034850</name>
</gene>
<evidence type="ECO:0000259" key="1">
    <source>
        <dbReference type="Pfam" id="PF13577"/>
    </source>
</evidence>
<dbReference type="EMBL" id="CP012159">
    <property type="protein sequence ID" value="AKT39338.1"/>
    <property type="molecule type" value="Genomic_DNA"/>
</dbReference>
<dbReference type="KEGG" id="ccro:CMC5_034850"/>
<organism evidence="2 3">
    <name type="scientific">Chondromyces crocatus</name>
    <dbReference type="NCBI Taxonomy" id="52"/>
    <lineage>
        <taxon>Bacteria</taxon>
        <taxon>Pseudomonadati</taxon>
        <taxon>Myxococcota</taxon>
        <taxon>Polyangia</taxon>
        <taxon>Polyangiales</taxon>
        <taxon>Polyangiaceae</taxon>
        <taxon>Chondromyces</taxon>
    </lineage>
</organism>
<dbReference type="AlphaFoldDB" id="A0A0K1EFH4"/>
<sequence>MKRWLPIGLVVLGVAFIAYALFGASDKDRVLALLHRAADAVRVEEGDTNPVVRLGRVRSDFSEIFSKDASASVPEINQRLQGRDALVDATVKLGAVYGSAHVTLDDIDLQMDPGGLTAEAKATATVTGAQHGQSVRRDERKVMFRAEKIDGDWRLVSVVAGSRLGTDDDEP</sequence>
<feature type="domain" description="SnoaL-like" evidence="1">
    <location>
        <begin position="59"/>
        <end position="157"/>
    </location>
</feature>
<dbReference type="SUPFAM" id="SSF54427">
    <property type="entry name" value="NTF2-like"/>
    <property type="match status" value="1"/>
</dbReference>
<accession>A0A0K1EFH4</accession>
<dbReference type="STRING" id="52.CMC5_034850"/>
<name>A0A0K1EFH4_CHOCO</name>